<keyword evidence="2" id="KW-1185">Reference proteome</keyword>
<dbReference type="AlphaFoldDB" id="A0AAD7NHU9"/>
<dbReference type="EMBL" id="JARJLG010000048">
    <property type="protein sequence ID" value="KAJ7760608.1"/>
    <property type="molecule type" value="Genomic_DNA"/>
</dbReference>
<evidence type="ECO:0000313" key="2">
    <source>
        <dbReference type="Proteomes" id="UP001215280"/>
    </source>
</evidence>
<accession>A0AAD7NHU9</accession>
<evidence type="ECO:0000313" key="1">
    <source>
        <dbReference type="EMBL" id="KAJ7760608.1"/>
    </source>
</evidence>
<protein>
    <submittedName>
        <fullName evidence="1">Uncharacterized protein</fullName>
    </submittedName>
</protein>
<sequence>MLGVNARWNGIGYRAPDAPGLASAAAHLFILFAPVARITFVFGGDEDARLAVASMLSHWPHGAVRSVRVLVGQSAQGVSGEVLEDNEGHAYAAYASGVPEGEMTVMVFVRSGSSSASYEEEQPFSPLSVLLDCVAGYESAAAGTAPLGLKTNLRATDLSIGLIKSGRDKRSQGRNGADAPHNSRKLFSF</sequence>
<name>A0AAD7NHU9_9AGAR</name>
<comment type="caution">
    <text evidence="1">The sequence shown here is derived from an EMBL/GenBank/DDBJ whole genome shotgun (WGS) entry which is preliminary data.</text>
</comment>
<proteinExistence type="predicted"/>
<reference evidence="1" key="1">
    <citation type="submission" date="2023-03" db="EMBL/GenBank/DDBJ databases">
        <title>Massive genome expansion in bonnet fungi (Mycena s.s.) driven by repeated elements and novel gene families across ecological guilds.</title>
        <authorList>
            <consortium name="Lawrence Berkeley National Laboratory"/>
            <person name="Harder C.B."/>
            <person name="Miyauchi S."/>
            <person name="Viragh M."/>
            <person name="Kuo A."/>
            <person name="Thoen E."/>
            <person name="Andreopoulos B."/>
            <person name="Lu D."/>
            <person name="Skrede I."/>
            <person name="Drula E."/>
            <person name="Henrissat B."/>
            <person name="Morin E."/>
            <person name="Kohler A."/>
            <person name="Barry K."/>
            <person name="LaButti K."/>
            <person name="Morin E."/>
            <person name="Salamov A."/>
            <person name="Lipzen A."/>
            <person name="Mereny Z."/>
            <person name="Hegedus B."/>
            <person name="Baldrian P."/>
            <person name="Stursova M."/>
            <person name="Weitz H."/>
            <person name="Taylor A."/>
            <person name="Grigoriev I.V."/>
            <person name="Nagy L.G."/>
            <person name="Martin F."/>
            <person name="Kauserud H."/>
        </authorList>
    </citation>
    <scope>NUCLEOTIDE SEQUENCE</scope>
    <source>
        <strain evidence="1">CBHHK188m</strain>
    </source>
</reference>
<organism evidence="1 2">
    <name type="scientific">Mycena maculata</name>
    <dbReference type="NCBI Taxonomy" id="230809"/>
    <lineage>
        <taxon>Eukaryota</taxon>
        <taxon>Fungi</taxon>
        <taxon>Dikarya</taxon>
        <taxon>Basidiomycota</taxon>
        <taxon>Agaricomycotina</taxon>
        <taxon>Agaricomycetes</taxon>
        <taxon>Agaricomycetidae</taxon>
        <taxon>Agaricales</taxon>
        <taxon>Marasmiineae</taxon>
        <taxon>Mycenaceae</taxon>
        <taxon>Mycena</taxon>
    </lineage>
</organism>
<dbReference type="Proteomes" id="UP001215280">
    <property type="component" value="Unassembled WGS sequence"/>
</dbReference>
<gene>
    <name evidence="1" type="ORF">DFH07DRAFT_957446</name>
</gene>